<proteinExistence type="predicted"/>
<accession>A0A9Q3HMW6</accession>
<dbReference type="Gene3D" id="2.40.70.10">
    <property type="entry name" value="Acid Proteases"/>
    <property type="match status" value="1"/>
</dbReference>
<dbReference type="Proteomes" id="UP000765509">
    <property type="component" value="Unassembled WGS sequence"/>
</dbReference>
<dbReference type="EMBL" id="AVOT02022102">
    <property type="protein sequence ID" value="MBW0511271.1"/>
    <property type="molecule type" value="Genomic_DNA"/>
</dbReference>
<protein>
    <submittedName>
        <fullName evidence="1">Uncharacterized protein</fullName>
    </submittedName>
</protein>
<sequence>MSQLPEKRPLYILDSNESTSLYITHYTNCVVDLPSFPSVEWDFFIIDSPKGEDLILGYDFLYHFNPTIDWKNGLSTYYSSHEESSGIIYSASKDFATAVNSVSLVGELKTHSLPPSVHIPCSIPSQSLLPSRDEVFKEIKDFREEVAISSLHLSLGDIDLPPLSLQDYLEEQWVEEEEPEESETVLKVVHPAYHQYLDVFSKVKSEKLPPHHTCDPQSKMEGLPPPVGVIYPL</sequence>
<evidence type="ECO:0000313" key="1">
    <source>
        <dbReference type="EMBL" id="MBW0511271.1"/>
    </source>
</evidence>
<comment type="caution">
    <text evidence="1">The sequence shown here is derived from an EMBL/GenBank/DDBJ whole genome shotgun (WGS) entry which is preliminary data.</text>
</comment>
<keyword evidence="2" id="KW-1185">Reference proteome</keyword>
<gene>
    <name evidence="1" type="ORF">O181_050986</name>
</gene>
<dbReference type="InterPro" id="IPR021109">
    <property type="entry name" value="Peptidase_aspartic_dom_sf"/>
</dbReference>
<evidence type="ECO:0000313" key="2">
    <source>
        <dbReference type="Proteomes" id="UP000765509"/>
    </source>
</evidence>
<reference evidence="1" key="1">
    <citation type="submission" date="2021-03" db="EMBL/GenBank/DDBJ databases">
        <title>Draft genome sequence of rust myrtle Austropuccinia psidii MF-1, a brazilian biotype.</title>
        <authorList>
            <person name="Quecine M.C."/>
            <person name="Pachon D.M.R."/>
            <person name="Bonatelli M.L."/>
            <person name="Correr F.H."/>
            <person name="Franceschini L.M."/>
            <person name="Leite T.F."/>
            <person name="Margarido G.R.A."/>
            <person name="Almeida C.A."/>
            <person name="Ferrarezi J.A."/>
            <person name="Labate C.A."/>
        </authorList>
    </citation>
    <scope>NUCLEOTIDE SEQUENCE</scope>
    <source>
        <strain evidence="1">MF-1</strain>
    </source>
</reference>
<dbReference type="OrthoDB" id="128646at2759"/>
<name>A0A9Q3HMW6_9BASI</name>
<dbReference type="AlphaFoldDB" id="A0A9Q3HMW6"/>
<organism evidence="1 2">
    <name type="scientific">Austropuccinia psidii MF-1</name>
    <dbReference type="NCBI Taxonomy" id="1389203"/>
    <lineage>
        <taxon>Eukaryota</taxon>
        <taxon>Fungi</taxon>
        <taxon>Dikarya</taxon>
        <taxon>Basidiomycota</taxon>
        <taxon>Pucciniomycotina</taxon>
        <taxon>Pucciniomycetes</taxon>
        <taxon>Pucciniales</taxon>
        <taxon>Sphaerophragmiaceae</taxon>
        <taxon>Austropuccinia</taxon>
    </lineage>
</organism>